<dbReference type="EMBL" id="KL197717">
    <property type="protein sequence ID" value="KDQ58309.1"/>
    <property type="molecule type" value="Genomic_DNA"/>
</dbReference>
<organism evidence="2 3">
    <name type="scientific">Jaapia argillacea MUCL 33604</name>
    <dbReference type="NCBI Taxonomy" id="933084"/>
    <lineage>
        <taxon>Eukaryota</taxon>
        <taxon>Fungi</taxon>
        <taxon>Dikarya</taxon>
        <taxon>Basidiomycota</taxon>
        <taxon>Agaricomycotina</taxon>
        <taxon>Agaricomycetes</taxon>
        <taxon>Agaricomycetidae</taxon>
        <taxon>Jaapiales</taxon>
        <taxon>Jaapiaceae</taxon>
        <taxon>Jaapia</taxon>
    </lineage>
</organism>
<feature type="compositionally biased region" description="Low complexity" evidence="1">
    <location>
        <begin position="416"/>
        <end position="425"/>
    </location>
</feature>
<feature type="compositionally biased region" description="Polar residues" evidence="1">
    <location>
        <begin position="324"/>
        <end position="336"/>
    </location>
</feature>
<dbReference type="HOGENOM" id="CLU_034870_1_0_1"/>
<keyword evidence="3" id="KW-1185">Reference proteome</keyword>
<dbReference type="InParanoid" id="A0A067PU85"/>
<accession>A0A067PU85</accession>
<feature type="compositionally biased region" description="Basic residues" evidence="1">
    <location>
        <begin position="399"/>
        <end position="414"/>
    </location>
</feature>
<dbReference type="AlphaFoldDB" id="A0A067PU85"/>
<gene>
    <name evidence="2" type="ORF">JAAARDRAFT_192899</name>
</gene>
<evidence type="ECO:0000313" key="3">
    <source>
        <dbReference type="Proteomes" id="UP000027265"/>
    </source>
</evidence>
<evidence type="ECO:0000256" key="1">
    <source>
        <dbReference type="SAM" id="MobiDB-lite"/>
    </source>
</evidence>
<feature type="region of interest" description="Disordered" evidence="1">
    <location>
        <begin position="293"/>
        <end position="428"/>
    </location>
</feature>
<name>A0A067PU85_9AGAM</name>
<reference evidence="3" key="1">
    <citation type="journal article" date="2014" name="Proc. Natl. Acad. Sci. U.S.A.">
        <title>Extensive sampling of basidiomycete genomes demonstrates inadequacy of the white-rot/brown-rot paradigm for wood decay fungi.</title>
        <authorList>
            <person name="Riley R."/>
            <person name="Salamov A.A."/>
            <person name="Brown D.W."/>
            <person name="Nagy L.G."/>
            <person name="Floudas D."/>
            <person name="Held B.W."/>
            <person name="Levasseur A."/>
            <person name="Lombard V."/>
            <person name="Morin E."/>
            <person name="Otillar R."/>
            <person name="Lindquist E.A."/>
            <person name="Sun H."/>
            <person name="LaButti K.M."/>
            <person name="Schmutz J."/>
            <person name="Jabbour D."/>
            <person name="Luo H."/>
            <person name="Baker S.E."/>
            <person name="Pisabarro A.G."/>
            <person name="Walton J.D."/>
            <person name="Blanchette R.A."/>
            <person name="Henrissat B."/>
            <person name="Martin F."/>
            <person name="Cullen D."/>
            <person name="Hibbett D.S."/>
            <person name="Grigoriev I.V."/>
        </authorList>
    </citation>
    <scope>NUCLEOTIDE SEQUENCE [LARGE SCALE GENOMIC DNA]</scope>
    <source>
        <strain evidence="3">MUCL 33604</strain>
    </source>
</reference>
<sequence>MDEAASLHETFGGHSVAYYYEEIMQLSRTSKARRSTNRWNAFLSQEIQAYNNALPEGVPKKGSAALTAEISLCWKAMSKEEHEEATKDTLTQLQSQRNAKATSTHNTHISSFHDIRATLSSMEKVLKDLHSWTGLELALFTARPTADHFGYPWVFTSSSRMNQFFLACLGTNIMDVGIKFDAAMVSGMQGLAQTHNQKILALQSEASILILEKLRTIAGQQIPRMIYINFDTSITLPLKIIVENWPLSKFVCPSDIGSLNELNLLIHSWKTGATRFRKLTDDEHQAWTDDHLNLQTAPTNDSEDPSGLLGESSDEPRVTDDDSSATTMPRPTTNKLGSPGSHEPGPSPSPSQSTLTSRKCTSSEEQGRQKKKQQQGPPLADVVNTVSGAGGVGVELQKKTRKTRKDKGQKRGPRRTTLQSSSLSTAGPADAFMSTFAISIAPNAVV</sequence>
<protein>
    <submittedName>
        <fullName evidence="2">Uncharacterized protein</fullName>
    </submittedName>
</protein>
<proteinExistence type="predicted"/>
<evidence type="ECO:0000313" key="2">
    <source>
        <dbReference type="EMBL" id="KDQ58309.1"/>
    </source>
</evidence>
<dbReference type="STRING" id="933084.A0A067PU85"/>
<dbReference type="OrthoDB" id="3267359at2759"/>
<dbReference type="Proteomes" id="UP000027265">
    <property type="component" value="Unassembled WGS sequence"/>
</dbReference>